<feature type="chain" id="PRO_5041506776" description="Arginine biosynthesis bifunctional protein ArgJ alpha chain" evidence="10">
    <location>
        <begin position="1"/>
        <end position="204"/>
    </location>
</feature>
<dbReference type="GO" id="GO:0006592">
    <property type="term" value="P:ornithine biosynthetic process"/>
    <property type="evidence" value="ECO:0007669"/>
    <property type="project" value="TreeGrafter"/>
</dbReference>
<feature type="binding site" evidence="10">
    <location>
        <position position="428"/>
    </location>
    <ligand>
        <name>substrate</name>
    </ligand>
</feature>
<protein>
    <recommendedName>
        <fullName evidence="10">Arginine biosynthesis bifunctional protein ArgJ, mitochondrial</fullName>
    </recommendedName>
    <domain>
        <recommendedName>
            <fullName evidence="10">Glutamate N-acetyltransferase</fullName>
            <shortName evidence="10">GAT</shortName>
            <ecNumber evidence="10">2.3.1.35</ecNumber>
        </recommendedName>
        <alternativeName>
            <fullName evidence="10">Ornithine acetyltransferase</fullName>
            <shortName evidence="10">OATase</shortName>
        </alternativeName>
        <alternativeName>
            <fullName evidence="10">Ornithine transacetylase</fullName>
        </alternativeName>
    </domain>
    <domain>
        <recommendedName>
            <fullName evidence="10">Amino-acid acetyltransferase</fullName>
            <ecNumber evidence="10">2.3.1.1</ecNumber>
        </recommendedName>
        <alternativeName>
            <fullName evidence="10">N-acetylglutamate synthase</fullName>
            <shortName evidence="10">AGS</shortName>
        </alternativeName>
    </domain>
    <component>
        <recommendedName>
            <fullName evidence="10">Arginine biosynthesis bifunctional protein ArgJ alpha chain</fullName>
        </recommendedName>
    </component>
    <component>
        <recommendedName>
            <fullName evidence="10">Arginine biosynthesis bifunctional protein ArgJ beta chain</fullName>
        </recommendedName>
    </component>
</protein>
<feature type="site" description="Involved in the stabilization of negative charge on the oxyanion by the formation of the oxyanion hole" evidence="10">
    <location>
        <position position="129"/>
    </location>
</feature>
<dbReference type="EMBL" id="LYUB02000001">
    <property type="protein sequence ID" value="OVF11366.1"/>
    <property type="molecule type" value="Genomic_DNA"/>
</dbReference>
<accession>A0AA91Q5N3</accession>
<evidence type="ECO:0000256" key="8">
    <source>
        <dbReference type="ARBA" id="ARBA00023268"/>
    </source>
</evidence>
<comment type="pathway">
    <text evidence="10">Amino-acid biosynthesis; L-arginine biosynthesis; N(2)-acetyl-L-ornithine from L-glutamate: step 1/4.</text>
</comment>
<dbReference type="Gene3D" id="3.60.70.12">
    <property type="entry name" value="L-amino peptidase D-ALA esterase/amidase"/>
    <property type="match status" value="1"/>
</dbReference>
<evidence type="ECO:0000313" key="12">
    <source>
        <dbReference type="Proteomes" id="UP000195602"/>
    </source>
</evidence>
<feature type="site" description="Cleavage; by autolysis" evidence="10">
    <location>
        <begin position="204"/>
        <end position="205"/>
    </location>
</feature>
<feature type="site" description="Involved in the stabilization of negative charge on the oxyanion by the formation of the oxyanion hole" evidence="10">
    <location>
        <position position="130"/>
    </location>
</feature>
<dbReference type="FunFam" id="3.10.20.340:FF:000002">
    <property type="entry name" value="Arginine biosynthesis bifunctional protein ArgJ, mitochondrial"/>
    <property type="match status" value="1"/>
</dbReference>
<feature type="binding site" evidence="10">
    <location>
        <position position="205"/>
    </location>
    <ligand>
        <name>substrate</name>
    </ligand>
</feature>
<dbReference type="KEGG" id="clus:A9F13_01g08723"/>
<feature type="binding site" evidence="10">
    <location>
        <position position="423"/>
    </location>
    <ligand>
        <name>substrate</name>
    </ligand>
</feature>
<evidence type="ECO:0000256" key="5">
    <source>
        <dbReference type="ARBA" id="ARBA00022679"/>
    </source>
</evidence>
<dbReference type="Gene3D" id="3.10.20.340">
    <property type="entry name" value="ArgJ beta chain, C-terminal domain"/>
    <property type="match status" value="1"/>
</dbReference>
<dbReference type="EC" id="2.3.1.35" evidence="10"/>
<dbReference type="Pfam" id="PF01960">
    <property type="entry name" value="ArgJ"/>
    <property type="match status" value="1"/>
</dbReference>
<gene>
    <name evidence="11" type="ORF">A9F13_01g08723</name>
</gene>
<feature type="binding site" evidence="10">
    <location>
        <position position="194"/>
    </location>
    <ligand>
        <name>substrate</name>
    </ligand>
</feature>
<dbReference type="InterPro" id="IPR042195">
    <property type="entry name" value="ArgJ_beta_C"/>
</dbReference>
<comment type="subcellular location">
    <subcellularLocation>
        <location evidence="1 10">Mitochondrion matrix</location>
    </subcellularLocation>
</comment>
<organism evidence="11 12">
    <name type="scientific">Clavispora lusitaniae</name>
    <name type="common">Candida lusitaniae</name>
    <dbReference type="NCBI Taxonomy" id="36911"/>
    <lineage>
        <taxon>Eukaryota</taxon>
        <taxon>Fungi</taxon>
        <taxon>Dikarya</taxon>
        <taxon>Ascomycota</taxon>
        <taxon>Saccharomycotina</taxon>
        <taxon>Pichiomycetes</taxon>
        <taxon>Metschnikowiaceae</taxon>
        <taxon>Clavispora</taxon>
    </lineage>
</organism>
<evidence type="ECO:0000256" key="9">
    <source>
        <dbReference type="ARBA" id="ARBA00023315"/>
    </source>
</evidence>
<keyword evidence="7 10" id="KW-0496">Mitochondrion</keyword>
<evidence type="ECO:0000313" key="11">
    <source>
        <dbReference type="EMBL" id="OVF11366.1"/>
    </source>
</evidence>
<dbReference type="InterPro" id="IPR002813">
    <property type="entry name" value="Arg_biosynth_ArgJ"/>
</dbReference>
<dbReference type="Proteomes" id="UP000195602">
    <property type="component" value="Unassembled WGS sequence"/>
</dbReference>
<dbReference type="Gene3D" id="3.30.2330.10">
    <property type="entry name" value="arginine biosynthesis bifunctional protein suprefamily"/>
    <property type="match status" value="1"/>
</dbReference>
<dbReference type="FunFam" id="3.60.70.12:FF:000001">
    <property type="entry name" value="Arginine biosynthesis bifunctional protein ArgJ, chloroplastic"/>
    <property type="match status" value="1"/>
</dbReference>
<dbReference type="GO" id="GO:0004042">
    <property type="term" value="F:L-glutamate N-acetyltransferase activity"/>
    <property type="evidence" value="ECO:0007669"/>
    <property type="project" value="UniProtKB-UniRule"/>
</dbReference>
<evidence type="ECO:0000256" key="10">
    <source>
        <dbReference type="HAMAP-Rule" id="MF_03124"/>
    </source>
</evidence>
<dbReference type="AlphaFoldDB" id="A0AA91Q5N3"/>
<comment type="PTM">
    <text evidence="10">The alpha and beta chains are autoproteolytically processed from a single precursor protein within the mitochondrion.</text>
</comment>
<comment type="similarity">
    <text evidence="2 10">Belongs to the ArgJ family.</text>
</comment>
<evidence type="ECO:0000256" key="3">
    <source>
        <dbReference type="ARBA" id="ARBA00022571"/>
    </source>
</evidence>
<dbReference type="CDD" id="cd02152">
    <property type="entry name" value="OAT"/>
    <property type="match status" value="1"/>
</dbReference>
<keyword evidence="4 10" id="KW-0028">Amino-acid biosynthesis</keyword>
<evidence type="ECO:0000256" key="2">
    <source>
        <dbReference type="ARBA" id="ARBA00006774"/>
    </source>
</evidence>
<feature type="binding site" evidence="10">
    <location>
        <position position="292"/>
    </location>
    <ligand>
        <name>substrate</name>
    </ligand>
</feature>
<reference evidence="11 12" key="1">
    <citation type="submission" date="2017-04" db="EMBL/GenBank/DDBJ databases">
        <title>Draft genome of the yeast Clavispora lusitaniae type strain CBS 6936.</title>
        <authorList>
            <person name="Durrens P."/>
            <person name="Klopp C."/>
            <person name="Biteau N."/>
            <person name="Fitton-Ouhabi V."/>
            <person name="Dementhon K."/>
            <person name="Accoceberry I."/>
            <person name="Sherman D.J."/>
            <person name="Noel T."/>
        </authorList>
    </citation>
    <scope>NUCLEOTIDE SEQUENCE [LARGE SCALE GENOMIC DNA]</scope>
    <source>
        <strain evidence="11 12">CBS 6936</strain>
    </source>
</reference>
<name>A0AA91Q5N3_CLALS</name>
<evidence type="ECO:0000256" key="7">
    <source>
        <dbReference type="ARBA" id="ARBA00023128"/>
    </source>
</evidence>
<keyword evidence="8 10" id="KW-0511">Multifunctional enzyme</keyword>
<feature type="binding site" evidence="10">
    <location>
        <position position="168"/>
    </location>
    <ligand>
        <name>substrate</name>
    </ligand>
</feature>
<proteinExistence type="inferred from homology"/>
<dbReference type="SUPFAM" id="SSF56266">
    <property type="entry name" value="DmpA/ArgJ-like"/>
    <property type="match status" value="1"/>
</dbReference>
<dbReference type="GO" id="GO:0005759">
    <property type="term" value="C:mitochondrial matrix"/>
    <property type="evidence" value="ECO:0007669"/>
    <property type="project" value="UniProtKB-SubCell"/>
</dbReference>
<comment type="caution">
    <text evidence="11">The sequence shown here is derived from an EMBL/GenBank/DDBJ whole genome shotgun (WGS) entry which is preliminary data.</text>
</comment>
<keyword evidence="5 10" id="KW-0808">Transferase</keyword>
<comment type="catalytic activity">
    <reaction evidence="10">
        <text>N(2)-acetyl-L-ornithine + L-glutamate = N-acetyl-L-glutamate + L-ornithine</text>
        <dbReference type="Rhea" id="RHEA:15349"/>
        <dbReference type="ChEBI" id="CHEBI:29985"/>
        <dbReference type="ChEBI" id="CHEBI:44337"/>
        <dbReference type="ChEBI" id="CHEBI:46911"/>
        <dbReference type="ChEBI" id="CHEBI:57805"/>
        <dbReference type="EC" id="2.3.1.35"/>
    </reaction>
</comment>
<evidence type="ECO:0000256" key="1">
    <source>
        <dbReference type="ARBA" id="ARBA00004305"/>
    </source>
</evidence>
<dbReference type="PANTHER" id="PTHR23100:SF0">
    <property type="entry name" value="ARGININE BIOSYNTHESIS BIFUNCTIONAL PROTEIN ARGJ, MITOCHONDRIAL"/>
    <property type="match status" value="1"/>
</dbReference>
<comment type="function">
    <text evidence="10">Catalyzes two activities which are involved in the cyclic version of arginine biosynthesis: the synthesis of acetylglutamate from glutamate and acetyl-CoA, and of ornithine by transacetylation between acetylornithine and glutamate.</text>
</comment>
<evidence type="ECO:0000256" key="6">
    <source>
        <dbReference type="ARBA" id="ARBA00022813"/>
    </source>
</evidence>
<evidence type="ECO:0000256" key="4">
    <source>
        <dbReference type="ARBA" id="ARBA00022605"/>
    </source>
</evidence>
<keyword evidence="3 10" id="KW-0055">Arginine biosynthesis</keyword>
<feature type="active site" description="Nucleophile" evidence="10">
    <location>
        <position position="205"/>
    </location>
</feature>
<comment type="catalytic activity">
    <reaction evidence="10">
        <text>L-glutamate + acetyl-CoA = N-acetyl-L-glutamate + CoA + H(+)</text>
        <dbReference type="Rhea" id="RHEA:24292"/>
        <dbReference type="ChEBI" id="CHEBI:15378"/>
        <dbReference type="ChEBI" id="CHEBI:29985"/>
        <dbReference type="ChEBI" id="CHEBI:44337"/>
        <dbReference type="ChEBI" id="CHEBI:57287"/>
        <dbReference type="ChEBI" id="CHEBI:57288"/>
        <dbReference type="EC" id="2.3.1.1"/>
    </reaction>
</comment>
<dbReference type="GO" id="GO:0004358">
    <property type="term" value="F:L-glutamate N-acetyltransferase activity, acting on acetyl-L-ornithine as donor"/>
    <property type="evidence" value="ECO:0007669"/>
    <property type="project" value="UniProtKB-UniRule"/>
</dbReference>
<dbReference type="GO" id="GO:0006526">
    <property type="term" value="P:L-arginine biosynthetic process"/>
    <property type="evidence" value="ECO:0007669"/>
    <property type="project" value="UniProtKB-UniRule"/>
</dbReference>
<dbReference type="InterPro" id="IPR016117">
    <property type="entry name" value="ArgJ-like_dom_sf"/>
</dbReference>
<feature type="chain" id="PRO_5041506777" description="Arginine biosynthesis bifunctional protein ArgJ beta chain" evidence="10">
    <location>
        <begin position="205"/>
        <end position="428"/>
    </location>
</feature>
<dbReference type="NCBIfam" id="NF003802">
    <property type="entry name" value="PRK05388.1"/>
    <property type="match status" value="1"/>
</dbReference>
<keyword evidence="9 10" id="KW-0012">Acyltransferase</keyword>
<dbReference type="NCBIfam" id="TIGR00120">
    <property type="entry name" value="ArgJ"/>
    <property type="match status" value="1"/>
</dbReference>
<sequence length="428" mass="44835">MRISPRLFLSKAERFVPKSGVYPQGFAVGGIHCGIKKPDVLDLAMLQNTSGKDAVAAAVFTQNKFKAAPVQVSAEILEKSGGAINSLIVNSGNANAVTGTKGLEDARSMVAATDEAAKNTKTASLVMSTGVIGNRLPIGNILSGIPVLGQQLGSTHAHWLQCAQAICTTDSFPKMVSKQFSLNGHTYALAGVAKGAGMICPNMATLLGFFATDAPVSRSALQSILSFAVDRSFNSISVDGDMSTNDTIVAIANGAAGGPLIENEDTPAFAALRGEITAFAQQLASLVVRDGEGATKFITIRVVNAKSYADAKCVASTVANSSLFKTAMFGNDANWGRILCAIGYAPVSGSSVDTTRTSVSFVPSEGEPLRLLVNGEPETVDEKRALEILQKEDLVVEIDLGTGGNQEATFWTCDLTHEYVSINADYRS</sequence>
<dbReference type="PANTHER" id="PTHR23100">
    <property type="entry name" value="ARGININE BIOSYNTHESIS BIFUNCTIONAL PROTEIN ARGJ"/>
    <property type="match status" value="1"/>
</dbReference>
<dbReference type="EC" id="2.3.1.1" evidence="10"/>
<dbReference type="HAMAP" id="MF_01106">
    <property type="entry name" value="ArgJ"/>
    <property type="match status" value="1"/>
</dbReference>
<keyword evidence="6 10" id="KW-0068">Autocatalytic cleavage</keyword>
<comment type="pathway">
    <text evidence="10">Amino-acid biosynthesis; L-arginine biosynthesis; L-ornithine and N-acetyl-L-glutamate from L-glutamate and N(2)-acetyl-L-ornithine (cyclic): step 1/1.</text>
</comment>
<dbReference type="FunFam" id="3.30.2330.10:FF:000001">
    <property type="entry name" value="Arginine biosynthesis bifunctional protein ArgJ, mitochondrial"/>
    <property type="match status" value="1"/>
</dbReference>
<comment type="subunit">
    <text evidence="10">Heterodimer of an alpha and a beta chain.</text>
</comment>